<evidence type="ECO:0000313" key="3">
    <source>
        <dbReference type="Proteomes" id="UP001516400"/>
    </source>
</evidence>
<protein>
    <submittedName>
        <fullName evidence="2">Uncharacterized protein</fullName>
    </submittedName>
</protein>
<proteinExistence type="predicted"/>
<feature type="region of interest" description="Disordered" evidence="1">
    <location>
        <begin position="32"/>
        <end position="51"/>
    </location>
</feature>
<dbReference type="EMBL" id="JABFTP020000124">
    <property type="protein sequence ID" value="KAL3280057.1"/>
    <property type="molecule type" value="Genomic_DNA"/>
</dbReference>
<organism evidence="2 3">
    <name type="scientific">Cryptolaemus montrouzieri</name>
    <dbReference type="NCBI Taxonomy" id="559131"/>
    <lineage>
        <taxon>Eukaryota</taxon>
        <taxon>Metazoa</taxon>
        <taxon>Ecdysozoa</taxon>
        <taxon>Arthropoda</taxon>
        <taxon>Hexapoda</taxon>
        <taxon>Insecta</taxon>
        <taxon>Pterygota</taxon>
        <taxon>Neoptera</taxon>
        <taxon>Endopterygota</taxon>
        <taxon>Coleoptera</taxon>
        <taxon>Polyphaga</taxon>
        <taxon>Cucujiformia</taxon>
        <taxon>Coccinelloidea</taxon>
        <taxon>Coccinellidae</taxon>
        <taxon>Scymninae</taxon>
        <taxon>Scymnini</taxon>
        <taxon>Cryptolaemus</taxon>
    </lineage>
</organism>
<name>A0ABD2NMX2_9CUCU</name>
<dbReference type="Proteomes" id="UP001516400">
    <property type="component" value="Unassembled WGS sequence"/>
</dbReference>
<gene>
    <name evidence="2" type="ORF">HHI36_017564</name>
</gene>
<evidence type="ECO:0000256" key="1">
    <source>
        <dbReference type="SAM" id="MobiDB-lite"/>
    </source>
</evidence>
<sequence>MLPWGTPVLIPSKFDLILTPLLSTSTYCELPDSRISESTQSKALDKSRKTKSPNFYGDKIHDFEIELFDQKIKEVETLKKENAKIMDDMNALQQQMKMNEIDLIGIPEKKNENICDIIKDLATSNELSLN</sequence>
<evidence type="ECO:0000313" key="2">
    <source>
        <dbReference type="EMBL" id="KAL3280057.1"/>
    </source>
</evidence>
<comment type="caution">
    <text evidence="2">The sequence shown here is derived from an EMBL/GenBank/DDBJ whole genome shotgun (WGS) entry which is preliminary data.</text>
</comment>
<dbReference type="AlphaFoldDB" id="A0ABD2NMX2"/>
<accession>A0ABD2NMX2</accession>
<reference evidence="2 3" key="1">
    <citation type="journal article" date="2021" name="BMC Biol.">
        <title>Horizontally acquired antibacterial genes associated with adaptive radiation of ladybird beetles.</title>
        <authorList>
            <person name="Li H.S."/>
            <person name="Tang X.F."/>
            <person name="Huang Y.H."/>
            <person name="Xu Z.Y."/>
            <person name="Chen M.L."/>
            <person name="Du X.Y."/>
            <person name="Qiu B.Y."/>
            <person name="Chen P.T."/>
            <person name="Zhang W."/>
            <person name="Slipinski A."/>
            <person name="Escalona H.E."/>
            <person name="Waterhouse R.M."/>
            <person name="Zwick A."/>
            <person name="Pang H."/>
        </authorList>
    </citation>
    <scope>NUCLEOTIDE SEQUENCE [LARGE SCALE GENOMIC DNA]</scope>
    <source>
        <strain evidence="2">SYSU2018</strain>
    </source>
</reference>
<keyword evidence="3" id="KW-1185">Reference proteome</keyword>